<dbReference type="AlphaFoldDB" id="A0A1Q9LC51"/>
<evidence type="ECO:0000259" key="1">
    <source>
        <dbReference type="Pfam" id="PF13460"/>
    </source>
</evidence>
<dbReference type="Pfam" id="PF13460">
    <property type="entry name" value="NAD_binding_10"/>
    <property type="match status" value="1"/>
</dbReference>
<dbReference type="SUPFAM" id="SSF51735">
    <property type="entry name" value="NAD(P)-binding Rossmann-fold domains"/>
    <property type="match status" value="1"/>
</dbReference>
<accession>A0A1Q9LC51</accession>
<dbReference type="PANTHER" id="PTHR43162:SF1">
    <property type="entry name" value="PRESTALK A DIFFERENTIATION PROTEIN A"/>
    <property type="match status" value="1"/>
</dbReference>
<dbReference type="InterPro" id="IPR051604">
    <property type="entry name" value="Ergot_Alk_Oxidoreductase"/>
</dbReference>
<proteinExistence type="predicted"/>
<dbReference type="InterPro" id="IPR016040">
    <property type="entry name" value="NAD(P)-bd_dom"/>
</dbReference>
<dbReference type="Gene3D" id="3.40.50.720">
    <property type="entry name" value="NAD(P)-binding Rossmann-like Domain"/>
    <property type="match status" value="1"/>
</dbReference>
<dbReference type="EMBL" id="MKQR01000032">
    <property type="protein sequence ID" value="OLR89593.1"/>
    <property type="molecule type" value="Genomic_DNA"/>
</dbReference>
<protein>
    <submittedName>
        <fullName evidence="2">NmrA family transcriptional regulator</fullName>
    </submittedName>
</protein>
<name>A0A1Q9LC51_9PSEU</name>
<comment type="caution">
    <text evidence="2">The sequence shown here is derived from an EMBL/GenBank/DDBJ whole genome shotgun (WGS) entry which is preliminary data.</text>
</comment>
<dbReference type="Gene3D" id="3.90.25.10">
    <property type="entry name" value="UDP-galactose 4-epimerase, domain 1"/>
    <property type="match status" value="1"/>
</dbReference>
<evidence type="ECO:0000313" key="2">
    <source>
        <dbReference type="EMBL" id="OLR89593.1"/>
    </source>
</evidence>
<organism evidence="2 3">
    <name type="scientific">Actinokineospora bangkokensis</name>
    <dbReference type="NCBI Taxonomy" id="1193682"/>
    <lineage>
        <taxon>Bacteria</taxon>
        <taxon>Bacillati</taxon>
        <taxon>Actinomycetota</taxon>
        <taxon>Actinomycetes</taxon>
        <taxon>Pseudonocardiales</taxon>
        <taxon>Pseudonocardiaceae</taxon>
        <taxon>Actinokineospora</taxon>
    </lineage>
</organism>
<sequence>MILVTGATGTVGGGVLTRLLERGERVRALTRNPDAALPEGVEVAVGAPRDTAAVTAALDGVDAVFLVLVGDVEAEVRGFTAALAAVRRPPRVVLLSSLSVLHPVPHRIAEEHRAAEAAVAAATERWTFLRPGPFHSNALWWSGSVRGTGTVRCLVGNRPGAPIDPGDVAAVAVAALTEEGHTGHAYDLTGPQVLTSGDQARILARAAGRPIAFEVAPAEQAVAVFASAGGDRAVAEGNVAALRSREVPWGYPTGTAERLLGRPARTFHAWAAEHAAAFG</sequence>
<dbReference type="PANTHER" id="PTHR43162">
    <property type="match status" value="1"/>
</dbReference>
<gene>
    <name evidence="2" type="ORF">BJP25_05885</name>
</gene>
<dbReference type="Proteomes" id="UP000186040">
    <property type="component" value="Unassembled WGS sequence"/>
</dbReference>
<evidence type="ECO:0000313" key="3">
    <source>
        <dbReference type="Proteomes" id="UP000186040"/>
    </source>
</evidence>
<dbReference type="RefSeq" id="WP_075978776.1">
    <property type="nucleotide sequence ID" value="NZ_MKQR01000032.1"/>
</dbReference>
<keyword evidence="3" id="KW-1185">Reference proteome</keyword>
<dbReference type="STRING" id="1193682.BJP25_05885"/>
<dbReference type="OrthoDB" id="3207931at2"/>
<feature type="domain" description="NAD(P)-binding" evidence="1">
    <location>
        <begin position="6"/>
        <end position="178"/>
    </location>
</feature>
<dbReference type="InterPro" id="IPR036291">
    <property type="entry name" value="NAD(P)-bd_dom_sf"/>
</dbReference>
<reference evidence="2 3" key="1">
    <citation type="submission" date="2016-10" db="EMBL/GenBank/DDBJ databases">
        <title>The Draft Genome Sequence of Actinokineospora bangkokensis 44EHWT reveals the biosynthetic pathway of antifungal compounds Thailandins with unusual extender unit butylmalonyl-CoA.</title>
        <authorList>
            <person name="Greule A."/>
            <person name="Intra B."/>
            <person name="Flemming S."/>
            <person name="Rommel M.G."/>
            <person name="Panbangred W."/>
            <person name="Bechthold A."/>
        </authorList>
    </citation>
    <scope>NUCLEOTIDE SEQUENCE [LARGE SCALE GENOMIC DNA]</scope>
    <source>
        <strain evidence="2 3">44EHW</strain>
    </source>
</reference>